<protein>
    <recommendedName>
        <fullName evidence="2">MEMO1 family protein MIZ03_0224</fullName>
    </recommendedName>
</protein>
<gene>
    <name evidence="3" type="ORF">MIZ03_0224</name>
</gene>
<dbReference type="PANTHER" id="PTHR11060:SF0">
    <property type="entry name" value="PROTEIN MEMO1"/>
    <property type="match status" value="1"/>
</dbReference>
<dbReference type="CDD" id="cd07361">
    <property type="entry name" value="MEMO_like"/>
    <property type="match status" value="1"/>
</dbReference>
<organism evidence="3 4">
    <name type="scientific">Rhodoferax lithotrophicus</name>
    <dbReference type="NCBI Taxonomy" id="2798804"/>
    <lineage>
        <taxon>Bacteria</taxon>
        <taxon>Pseudomonadati</taxon>
        <taxon>Pseudomonadota</taxon>
        <taxon>Betaproteobacteria</taxon>
        <taxon>Burkholderiales</taxon>
        <taxon>Comamonadaceae</taxon>
        <taxon>Rhodoferax</taxon>
    </lineage>
</organism>
<keyword evidence="4" id="KW-1185">Reference proteome</keyword>
<dbReference type="RefSeq" id="WP_223906919.1">
    <property type="nucleotide sequence ID" value="NZ_AP024238.1"/>
</dbReference>
<dbReference type="NCBIfam" id="TIGR04336">
    <property type="entry name" value="AmmeMemoSam_B"/>
    <property type="match status" value="1"/>
</dbReference>
<dbReference type="Gene3D" id="3.40.830.10">
    <property type="entry name" value="LigB-like"/>
    <property type="match status" value="1"/>
</dbReference>
<evidence type="ECO:0000256" key="1">
    <source>
        <dbReference type="ARBA" id="ARBA00006315"/>
    </source>
</evidence>
<comment type="similarity">
    <text evidence="1 2">Belongs to the MEMO1 family.</text>
</comment>
<sequence>MLTIRAPAVAGTFYPGLATDLSDDIAALLANAAQDRAKPPKVPHDTPKALIVPHAGYIYSGSTAALAYQCLAAGRQRIRRVVLLGPVHRVPVHGLALPGATAFDTPLGRIPIDTVAVAALAHLPQVVTSPAAHAQEHSLEVQLPFLQTVLDRFTLIPLAVGDATPREVAEVLELLWGGSETLIVISSDLSHFLPYRSAQKVDQDTVQHILQLDSHLTHEQACGGTPVNGLLLAARKHQLQPELLGLCNSGDTAGDKIRVVGYAAVAFRQGGHHEH</sequence>
<proteinExistence type="inferred from homology"/>
<dbReference type="Pfam" id="PF01875">
    <property type="entry name" value="Memo"/>
    <property type="match status" value="1"/>
</dbReference>
<accession>A0ABM7MGP8</accession>
<evidence type="ECO:0000256" key="2">
    <source>
        <dbReference type="HAMAP-Rule" id="MF_00055"/>
    </source>
</evidence>
<dbReference type="HAMAP" id="MF_00055">
    <property type="entry name" value="MEMO1"/>
    <property type="match status" value="1"/>
</dbReference>
<dbReference type="InterPro" id="IPR002737">
    <property type="entry name" value="MEMO1_fam"/>
</dbReference>
<dbReference type="Proteomes" id="UP000824366">
    <property type="component" value="Chromosome"/>
</dbReference>
<dbReference type="EMBL" id="AP024238">
    <property type="protein sequence ID" value="BCO25364.1"/>
    <property type="molecule type" value="Genomic_DNA"/>
</dbReference>
<evidence type="ECO:0000313" key="4">
    <source>
        <dbReference type="Proteomes" id="UP000824366"/>
    </source>
</evidence>
<dbReference type="PANTHER" id="PTHR11060">
    <property type="entry name" value="PROTEIN MEMO1"/>
    <property type="match status" value="1"/>
</dbReference>
<name>A0ABM7MGP8_9BURK</name>
<reference evidence="3 4" key="1">
    <citation type="journal article" date="2021" name="Microbiol. Spectr.">
        <title>A Single Bacterium Capable of Oxidation and Reduction of Iron at Circumneutral pH.</title>
        <authorList>
            <person name="Kato S."/>
            <person name="Ohkuma M."/>
        </authorList>
    </citation>
    <scope>NUCLEOTIDE SEQUENCE [LARGE SCALE GENOMIC DNA]</scope>
    <source>
        <strain evidence="3 4">MIZ03</strain>
    </source>
</reference>
<evidence type="ECO:0000313" key="3">
    <source>
        <dbReference type="EMBL" id="BCO25364.1"/>
    </source>
</evidence>